<name>A0ABC9VGL3_9BACL</name>
<sequence>MEEAIRYRIELIKRSMNDYAAELAKEMDDRTKAWIHGRIAGLEHEMNTLENLLLSWEEYQKYGNCIPF</sequence>
<dbReference type="AlphaFoldDB" id="A0ABC9VGL3"/>
<dbReference type="EMBL" id="AOTZ01000004">
    <property type="protein sequence ID" value="EZP77573.1"/>
    <property type="molecule type" value="Genomic_DNA"/>
</dbReference>
<reference evidence="1 2" key="1">
    <citation type="journal article" date="2014" name="Appl. Microbiol. Biotechnol.">
        <title>Transformable facultative thermophile Geobacillus stearothermophilus NUB3621 as a host strain for metabolic engineering.</title>
        <authorList>
            <person name="Blanchard K."/>
            <person name="Robic S."/>
            <person name="Matsumura I."/>
        </authorList>
    </citation>
    <scope>NUCLEOTIDE SEQUENCE [LARGE SCALE GENOMIC DNA]</scope>
    <source>
        <strain evidence="1 2">NUB3621</strain>
    </source>
</reference>
<proteinExistence type="predicted"/>
<evidence type="ECO:0008006" key="3">
    <source>
        <dbReference type="Google" id="ProtNLM"/>
    </source>
</evidence>
<protein>
    <recommendedName>
        <fullName evidence="3">Phage protein</fullName>
    </recommendedName>
</protein>
<dbReference type="RefSeq" id="WP_043904673.1">
    <property type="nucleotide sequence ID" value="NZ_CM002692.1"/>
</dbReference>
<organism evidence="1 2">
    <name type="scientific">Parageobacillus genomosp. 1</name>
    <dbReference type="NCBI Taxonomy" id="1295642"/>
    <lineage>
        <taxon>Bacteria</taxon>
        <taxon>Bacillati</taxon>
        <taxon>Bacillota</taxon>
        <taxon>Bacilli</taxon>
        <taxon>Bacillales</taxon>
        <taxon>Anoxybacillaceae</taxon>
        <taxon>Parageobacillus</taxon>
    </lineage>
</organism>
<comment type="caution">
    <text evidence="1">The sequence shown here is derived from an EMBL/GenBank/DDBJ whole genome shotgun (WGS) entry which is preliminary data.</text>
</comment>
<keyword evidence="2" id="KW-1185">Reference proteome</keyword>
<evidence type="ECO:0000313" key="1">
    <source>
        <dbReference type="EMBL" id="EZP77573.1"/>
    </source>
</evidence>
<evidence type="ECO:0000313" key="2">
    <source>
        <dbReference type="Proteomes" id="UP000023566"/>
    </source>
</evidence>
<accession>A0ABC9VGL3</accession>
<dbReference type="Proteomes" id="UP000023566">
    <property type="component" value="Chromosome"/>
</dbReference>
<gene>
    <name evidence="1" type="ORF">H839_08069</name>
</gene>